<dbReference type="PANTHER" id="PTHR47505:SF1">
    <property type="entry name" value="DNA UTILIZATION PROTEIN YHGH"/>
    <property type="match status" value="1"/>
</dbReference>
<dbReference type="OrthoDB" id="3403421at2"/>
<dbReference type="RefSeq" id="WP_051770970.1">
    <property type="nucleotide sequence ID" value="NZ_FWYC01000009.1"/>
</dbReference>
<dbReference type="STRING" id="40571.SAMN05660733_04088"/>
<keyword evidence="2" id="KW-0808">Transferase</keyword>
<keyword evidence="3" id="KW-1185">Reference proteome</keyword>
<evidence type="ECO:0000313" key="3">
    <source>
        <dbReference type="Proteomes" id="UP000192840"/>
    </source>
</evidence>
<dbReference type="EMBL" id="FWYC01000009">
    <property type="protein sequence ID" value="SMD09114.1"/>
    <property type="molecule type" value="Genomic_DNA"/>
</dbReference>
<keyword evidence="2" id="KW-0328">Glycosyltransferase</keyword>
<dbReference type="CDD" id="cd06223">
    <property type="entry name" value="PRTases_typeI"/>
    <property type="match status" value="1"/>
</dbReference>
<dbReference type="GO" id="GO:0016757">
    <property type="term" value="F:glycosyltransferase activity"/>
    <property type="evidence" value="ECO:0007669"/>
    <property type="project" value="UniProtKB-KW"/>
</dbReference>
<evidence type="ECO:0000313" key="2">
    <source>
        <dbReference type="EMBL" id="SMD09114.1"/>
    </source>
</evidence>
<dbReference type="AlphaFoldDB" id="A0A1W2EHC9"/>
<dbReference type="Proteomes" id="UP000192840">
    <property type="component" value="Unassembled WGS sequence"/>
</dbReference>
<name>A0A1W2EHC9_9PSEU</name>
<dbReference type="SUPFAM" id="SSF53271">
    <property type="entry name" value="PRTase-like"/>
    <property type="match status" value="1"/>
</dbReference>
<proteinExistence type="inferred from homology"/>
<comment type="similarity">
    <text evidence="1">Belongs to the ComF/GntX family.</text>
</comment>
<dbReference type="InterPro" id="IPR029057">
    <property type="entry name" value="PRTase-like"/>
</dbReference>
<accession>A0A1W2EHC9</accession>
<protein>
    <submittedName>
        <fullName evidence="2">Predicted amidophosphoribosyltransferases</fullName>
    </submittedName>
</protein>
<gene>
    <name evidence="2" type="ORF">SAMN05660733_04088</name>
</gene>
<dbReference type="Gene3D" id="3.40.50.2020">
    <property type="match status" value="1"/>
</dbReference>
<dbReference type="eggNOG" id="COG1040">
    <property type="taxonomic scope" value="Bacteria"/>
</dbReference>
<evidence type="ECO:0000256" key="1">
    <source>
        <dbReference type="ARBA" id="ARBA00008007"/>
    </source>
</evidence>
<reference evidence="3" key="1">
    <citation type="submission" date="2017-04" db="EMBL/GenBank/DDBJ databases">
        <authorList>
            <person name="Varghese N."/>
            <person name="Submissions S."/>
        </authorList>
    </citation>
    <scope>NUCLEOTIDE SEQUENCE [LARGE SCALE GENOMIC DNA]</scope>
    <source>
        <strain evidence="3">DSM 44073</strain>
    </source>
</reference>
<dbReference type="PANTHER" id="PTHR47505">
    <property type="entry name" value="DNA UTILIZATION PROTEIN YHGH"/>
    <property type="match status" value="1"/>
</dbReference>
<dbReference type="InterPro" id="IPR000836">
    <property type="entry name" value="PRTase_dom"/>
</dbReference>
<organism evidence="2 3">
    <name type="scientific">Lentzea albidocapillata</name>
    <dbReference type="NCBI Taxonomy" id="40571"/>
    <lineage>
        <taxon>Bacteria</taxon>
        <taxon>Bacillati</taxon>
        <taxon>Actinomycetota</taxon>
        <taxon>Actinomycetes</taxon>
        <taxon>Pseudonocardiales</taxon>
        <taxon>Pseudonocardiaceae</taxon>
        <taxon>Lentzea</taxon>
    </lineage>
</organism>
<sequence length="229" mass="25053">MSPLSRISESYLNILVPPPVRGPDVCEVCRRATGGFRRCWQCNQHFQSHGAELADEVLPISMAVEGSQLVHVLGNYKNSRFPGVRKQFTNELAGVLATFLARHRRCPGEFDLVTVVPSTRQRADGHPLVDILGRRLGVTRAHFAQVLSTSGGNSRLLRPDEYVVHSEVEGRRVLVIDDQWTSGASLQSSAIALKRAGAARVAGLVIGRRVDAGSPGTFDWDDCVVCQRA</sequence>
<dbReference type="InterPro" id="IPR051910">
    <property type="entry name" value="ComF/GntX_DNA_util-trans"/>
</dbReference>